<keyword evidence="2" id="KW-0808">Transferase</keyword>
<dbReference type="Gene3D" id="3.40.630.30">
    <property type="match status" value="1"/>
</dbReference>
<organism evidence="2 3">
    <name type="scientific">Thermasporomyces composti</name>
    <dbReference type="NCBI Taxonomy" id="696763"/>
    <lineage>
        <taxon>Bacteria</taxon>
        <taxon>Bacillati</taxon>
        <taxon>Actinomycetota</taxon>
        <taxon>Actinomycetes</taxon>
        <taxon>Propionibacteriales</taxon>
        <taxon>Nocardioidaceae</taxon>
        <taxon>Thermasporomyces</taxon>
    </lineage>
</organism>
<proteinExistence type="predicted"/>
<dbReference type="EMBL" id="QTUC01000001">
    <property type="protein sequence ID" value="REF37807.1"/>
    <property type="molecule type" value="Genomic_DNA"/>
</dbReference>
<dbReference type="SUPFAM" id="SSF55729">
    <property type="entry name" value="Acyl-CoA N-acyltransferases (Nat)"/>
    <property type="match status" value="1"/>
</dbReference>
<dbReference type="GO" id="GO:0016747">
    <property type="term" value="F:acyltransferase activity, transferring groups other than amino-acyl groups"/>
    <property type="evidence" value="ECO:0007669"/>
    <property type="project" value="InterPro"/>
</dbReference>
<gene>
    <name evidence="2" type="ORF">DFJ64_3264</name>
</gene>
<protein>
    <submittedName>
        <fullName evidence="2">Acetyltransferase (GNAT) family protein</fullName>
    </submittedName>
</protein>
<feature type="domain" description="N-acetyltransferase" evidence="1">
    <location>
        <begin position="130"/>
        <end position="262"/>
    </location>
</feature>
<dbReference type="PROSITE" id="PS51186">
    <property type="entry name" value="GNAT"/>
    <property type="match status" value="1"/>
</dbReference>
<evidence type="ECO:0000259" key="1">
    <source>
        <dbReference type="PROSITE" id="PS51186"/>
    </source>
</evidence>
<evidence type="ECO:0000313" key="3">
    <source>
        <dbReference type="Proteomes" id="UP000256485"/>
    </source>
</evidence>
<comment type="caution">
    <text evidence="2">The sequence shown here is derived from an EMBL/GenBank/DDBJ whole genome shotgun (WGS) entry which is preliminary data.</text>
</comment>
<reference evidence="2 3" key="1">
    <citation type="submission" date="2018-08" db="EMBL/GenBank/DDBJ databases">
        <title>Sequencing the genomes of 1000 actinobacteria strains.</title>
        <authorList>
            <person name="Klenk H.-P."/>
        </authorList>
    </citation>
    <scope>NUCLEOTIDE SEQUENCE [LARGE SCALE GENOMIC DNA]</scope>
    <source>
        <strain evidence="2 3">DSM 22891</strain>
    </source>
</reference>
<dbReference type="Proteomes" id="UP000256485">
    <property type="component" value="Unassembled WGS sequence"/>
</dbReference>
<name>A0A3D9V8G1_THECX</name>
<dbReference type="Pfam" id="PF13508">
    <property type="entry name" value="Acetyltransf_7"/>
    <property type="match status" value="1"/>
</dbReference>
<accession>A0A3D9V8G1</accession>
<dbReference type="CDD" id="cd04301">
    <property type="entry name" value="NAT_SF"/>
    <property type="match status" value="1"/>
</dbReference>
<dbReference type="AlphaFoldDB" id="A0A3D9V8G1"/>
<dbReference type="InterPro" id="IPR016181">
    <property type="entry name" value="Acyl_CoA_acyltransferase"/>
</dbReference>
<dbReference type="InterPro" id="IPR000182">
    <property type="entry name" value="GNAT_dom"/>
</dbReference>
<sequence length="275" mass="29698">MCRLETYYDTMPRTQADVEDHGPFTLFVSRMPWPLYARPRLGHTDSFDVLDVTAVRRRLEELRQPVRFEWTHEAAPSLVEVMTEAGLSVERYPLLVLDELVPAEPPPGVRVRFMEAEDDALAAAVAAVDIGFSPGEGDDLSRRDELARNLPPGRLALIREHIRAGHQRWAVAEDASGPVAGGSYQPCDGVAELMGIATIPSRRERGIGSAITAALSADALRHGVALVFLSAGSADAARIYERLGFRRVATACAAVLPSGPTASSGDGRQGSGDTR</sequence>
<evidence type="ECO:0000313" key="2">
    <source>
        <dbReference type="EMBL" id="REF37807.1"/>
    </source>
</evidence>
<keyword evidence="3" id="KW-1185">Reference proteome</keyword>